<geneLocation type="plasmid" evidence="3 5">
    <name>unnamed2</name>
</geneLocation>
<dbReference type="SUPFAM" id="SSF52402">
    <property type="entry name" value="Adenine nucleotide alpha hydrolases-like"/>
    <property type="match status" value="1"/>
</dbReference>
<dbReference type="GO" id="GO:0003824">
    <property type="term" value="F:catalytic activity"/>
    <property type="evidence" value="ECO:0007669"/>
    <property type="project" value="InterPro"/>
</dbReference>
<sequence>MDKPIRHILSLSGGKDSAALAIYMRDRIPEMEYIFHDTDKELPETIEYLGRLQAILGKPITKTSRVDNFDHWLTVYGGMLPSNHRRWCTKNLKLKPFEHYVGSDPVINYVALRADEKRTGYISTKPNIQTVYPFREDGLVKADIFRILEESGLGLPQYTTWGRTRSGCFFCFYQQKIEWVRLKETHPDLFEEAKRYEEQSVLHGEEFFWQESESLASLERPERIAEIKAKWEASQARKLTQRKNLTLVETLGGVVNYEEIDEPEGCLICSI</sequence>
<protein>
    <submittedName>
        <fullName evidence="2">Phosphoadenosine phosphosulfate reductase family protein</fullName>
    </submittedName>
</protein>
<dbReference type="Pfam" id="PF01507">
    <property type="entry name" value="PAPS_reduct"/>
    <property type="match status" value="1"/>
</dbReference>
<reference evidence="3" key="2">
    <citation type="journal article" date="2024" name="Nature">
        <title>Anoxygenic phototroph of the Chloroflexota uses a type I reaction centre.</title>
        <authorList>
            <person name="Tsuji J.M."/>
            <person name="Shaw N.A."/>
            <person name="Nagashima S."/>
            <person name="Venkiteswaran J.J."/>
            <person name="Schiff S.L."/>
            <person name="Watanabe T."/>
            <person name="Fukui M."/>
            <person name="Hanada S."/>
            <person name="Tank M."/>
            <person name="Neufeld J.D."/>
        </authorList>
    </citation>
    <scope>NUCLEOTIDE SEQUENCE</scope>
    <source>
        <strain evidence="3">L227-S17</strain>
        <plasmid evidence="3 5">unnamed2</plasmid>
    </source>
</reference>
<accession>A0A8T7M510</accession>
<dbReference type="Proteomes" id="UP000521676">
    <property type="component" value="Unassembled WGS sequence"/>
</dbReference>
<dbReference type="InterPro" id="IPR050128">
    <property type="entry name" value="Sulfate_adenylyltrnsfr_sub2"/>
</dbReference>
<dbReference type="PANTHER" id="PTHR43196:SF2">
    <property type="entry name" value="PHOSPHOADENOSINE PHOSPHOSULFATE REDUCTASE"/>
    <property type="match status" value="1"/>
</dbReference>
<name>A0A8T7M510_9CHLR</name>
<keyword evidence="3" id="KW-0614">Plasmid</keyword>
<reference evidence="2 4" key="1">
    <citation type="submission" date="2020-06" db="EMBL/GenBank/DDBJ databases">
        <title>Anoxygenic phototrophic Chloroflexota member uses a Type I reaction center.</title>
        <authorList>
            <person name="Tsuji J.M."/>
            <person name="Shaw N.A."/>
            <person name="Nagashima S."/>
            <person name="Venkiteswaran J."/>
            <person name="Schiff S.L."/>
            <person name="Hanada S."/>
            <person name="Tank M."/>
            <person name="Neufeld J.D."/>
        </authorList>
    </citation>
    <scope>NUCLEOTIDE SEQUENCE [LARGE SCALE GENOMIC DNA]</scope>
    <source>
        <strain evidence="2">L227-S17</strain>
    </source>
</reference>
<proteinExistence type="predicted"/>
<keyword evidence="5" id="KW-1185">Reference proteome</keyword>
<gene>
    <name evidence="2" type="ORF">HXX08_14625</name>
    <name evidence="3" type="ORF">OZ401_004983</name>
</gene>
<evidence type="ECO:0000313" key="2">
    <source>
        <dbReference type="EMBL" id="NWJ47092.1"/>
    </source>
</evidence>
<dbReference type="EMBL" id="JACATZ010000002">
    <property type="protein sequence ID" value="NWJ47092.1"/>
    <property type="molecule type" value="Genomic_DNA"/>
</dbReference>
<dbReference type="Gene3D" id="3.40.50.620">
    <property type="entry name" value="HUPs"/>
    <property type="match status" value="1"/>
</dbReference>
<feature type="domain" description="Phosphoadenosine phosphosulphate reductase" evidence="1">
    <location>
        <begin position="7"/>
        <end position="114"/>
    </location>
</feature>
<dbReference type="RefSeq" id="WP_341472274.1">
    <property type="nucleotide sequence ID" value="NZ_CP128402.1"/>
</dbReference>
<dbReference type="Proteomes" id="UP001431572">
    <property type="component" value="Plasmid unnamed2"/>
</dbReference>
<dbReference type="EMBL" id="CP128402">
    <property type="protein sequence ID" value="WJW70406.1"/>
    <property type="molecule type" value="Genomic_DNA"/>
</dbReference>
<evidence type="ECO:0000313" key="4">
    <source>
        <dbReference type="Proteomes" id="UP000521676"/>
    </source>
</evidence>
<dbReference type="PANTHER" id="PTHR43196">
    <property type="entry name" value="SULFATE ADENYLYLTRANSFERASE SUBUNIT 2"/>
    <property type="match status" value="1"/>
</dbReference>
<evidence type="ECO:0000259" key="1">
    <source>
        <dbReference type="Pfam" id="PF01507"/>
    </source>
</evidence>
<dbReference type="AlphaFoldDB" id="A0A8T7M510"/>
<dbReference type="InterPro" id="IPR002500">
    <property type="entry name" value="PAPS_reduct_dom"/>
</dbReference>
<dbReference type="InterPro" id="IPR014729">
    <property type="entry name" value="Rossmann-like_a/b/a_fold"/>
</dbReference>
<organism evidence="2 4">
    <name type="scientific">Candidatus Chlorohelix allophototropha</name>
    <dbReference type="NCBI Taxonomy" id="3003348"/>
    <lineage>
        <taxon>Bacteria</taxon>
        <taxon>Bacillati</taxon>
        <taxon>Chloroflexota</taxon>
        <taxon>Chloroflexia</taxon>
        <taxon>Candidatus Chloroheliales</taxon>
        <taxon>Candidatus Chloroheliaceae</taxon>
        <taxon>Candidatus Chlorohelix</taxon>
    </lineage>
</organism>
<evidence type="ECO:0000313" key="3">
    <source>
        <dbReference type="EMBL" id="WJW70406.1"/>
    </source>
</evidence>
<evidence type="ECO:0000313" key="5">
    <source>
        <dbReference type="Proteomes" id="UP001431572"/>
    </source>
</evidence>